<organism evidence="8 9">
    <name type="scientific">Anaeromyxobacter diazotrophicus</name>
    <dbReference type="NCBI Taxonomy" id="2590199"/>
    <lineage>
        <taxon>Bacteria</taxon>
        <taxon>Pseudomonadati</taxon>
        <taxon>Myxococcota</taxon>
        <taxon>Myxococcia</taxon>
        <taxon>Myxococcales</taxon>
        <taxon>Cystobacterineae</taxon>
        <taxon>Anaeromyxobacteraceae</taxon>
        <taxon>Anaeromyxobacter</taxon>
    </lineage>
</organism>
<evidence type="ECO:0000256" key="7">
    <source>
        <dbReference type="SAM" id="Coils"/>
    </source>
</evidence>
<evidence type="ECO:0000256" key="6">
    <source>
        <dbReference type="ARBA" id="ARBA00023306"/>
    </source>
</evidence>
<dbReference type="GO" id="GO:0051301">
    <property type="term" value="P:cell division"/>
    <property type="evidence" value="ECO:0007669"/>
    <property type="project" value="UniProtKB-KW"/>
</dbReference>
<keyword evidence="4" id="KW-0132">Cell division</keyword>
<reference evidence="9" key="1">
    <citation type="journal article" date="2020" name="Appl. Environ. Microbiol.">
        <title>Diazotrophic Anaeromyxobacter Isolates from Soils.</title>
        <authorList>
            <person name="Masuda Y."/>
            <person name="Yamanaka H."/>
            <person name="Xu Z.X."/>
            <person name="Shiratori Y."/>
            <person name="Aono T."/>
            <person name="Amachi S."/>
            <person name="Senoo K."/>
            <person name="Itoh H."/>
        </authorList>
    </citation>
    <scope>NUCLEOTIDE SEQUENCE [LARGE SCALE GENOMIC DNA]</scope>
    <source>
        <strain evidence="9">R267</strain>
    </source>
</reference>
<dbReference type="Pfam" id="PF05103">
    <property type="entry name" value="DivIVA"/>
    <property type="match status" value="1"/>
</dbReference>
<feature type="coiled-coil region" evidence="7">
    <location>
        <begin position="29"/>
        <end position="70"/>
    </location>
</feature>
<protein>
    <submittedName>
        <fullName evidence="8">DivIVA domain-containing protein</fullName>
    </submittedName>
</protein>
<dbReference type="EMBL" id="BJTG01000011">
    <property type="protein sequence ID" value="GEJ59142.1"/>
    <property type="molecule type" value="Genomic_DNA"/>
</dbReference>
<dbReference type="PANTHER" id="PTHR35794:SF2">
    <property type="entry name" value="CELL DIVISION PROTEIN DIVIVA"/>
    <property type="match status" value="1"/>
</dbReference>
<evidence type="ECO:0000313" key="9">
    <source>
        <dbReference type="Proteomes" id="UP000503640"/>
    </source>
</evidence>
<dbReference type="AlphaFoldDB" id="A0A7I9VRT3"/>
<evidence type="ECO:0000256" key="5">
    <source>
        <dbReference type="ARBA" id="ARBA00023054"/>
    </source>
</evidence>
<accession>A0A7I9VRT3</accession>
<gene>
    <name evidence="8" type="ORF">AMYX_38830</name>
</gene>
<name>A0A7I9VRT3_9BACT</name>
<dbReference type="InterPro" id="IPR019933">
    <property type="entry name" value="DivIVA_domain"/>
</dbReference>
<keyword evidence="6" id="KW-0131">Cell cycle</keyword>
<keyword evidence="9" id="KW-1185">Reference proteome</keyword>
<dbReference type="NCBIfam" id="TIGR03544">
    <property type="entry name" value="DivI1A_domain"/>
    <property type="match status" value="1"/>
</dbReference>
<dbReference type="Gene3D" id="6.10.250.660">
    <property type="match status" value="1"/>
</dbReference>
<comment type="subcellular location">
    <subcellularLocation>
        <location evidence="1">Cytoplasm</location>
    </subcellularLocation>
</comment>
<dbReference type="GO" id="GO:0005737">
    <property type="term" value="C:cytoplasm"/>
    <property type="evidence" value="ECO:0007669"/>
    <property type="project" value="UniProtKB-SubCell"/>
</dbReference>
<evidence type="ECO:0000256" key="4">
    <source>
        <dbReference type="ARBA" id="ARBA00022618"/>
    </source>
</evidence>
<dbReference type="Proteomes" id="UP000503640">
    <property type="component" value="Unassembled WGS sequence"/>
</dbReference>
<dbReference type="PANTHER" id="PTHR35794">
    <property type="entry name" value="CELL DIVISION PROTEIN DIVIVA"/>
    <property type="match status" value="1"/>
</dbReference>
<comment type="similarity">
    <text evidence="2">Belongs to the DivIVA family.</text>
</comment>
<keyword evidence="3" id="KW-0963">Cytoplasm</keyword>
<comment type="caution">
    <text evidence="8">The sequence shown here is derived from an EMBL/GenBank/DDBJ whole genome shotgun (WGS) entry which is preliminary data.</text>
</comment>
<sequence>MKITPLDITQKAFRRRMRGFDREEVQGFLSLVATQVEELARENQMLREDVQHMDEEISELRSRERALQETMITAQKACEEIREAARKEAEITLAEAELQAEKIVQGAHQRYTRIVDDINEMKRQRVQFEAEVRAMVGGHLKLLETFAHDGREAGVEYLPAKKKSENA</sequence>
<evidence type="ECO:0000313" key="8">
    <source>
        <dbReference type="EMBL" id="GEJ59142.1"/>
    </source>
</evidence>
<evidence type="ECO:0000256" key="2">
    <source>
        <dbReference type="ARBA" id="ARBA00009008"/>
    </source>
</evidence>
<proteinExistence type="inferred from homology"/>
<evidence type="ECO:0000256" key="1">
    <source>
        <dbReference type="ARBA" id="ARBA00004496"/>
    </source>
</evidence>
<keyword evidence="5 7" id="KW-0175">Coiled coil</keyword>
<dbReference type="RefSeq" id="WP_176068370.1">
    <property type="nucleotide sequence ID" value="NZ_BJTG01000011.1"/>
</dbReference>
<evidence type="ECO:0000256" key="3">
    <source>
        <dbReference type="ARBA" id="ARBA00022490"/>
    </source>
</evidence>
<dbReference type="InterPro" id="IPR007793">
    <property type="entry name" value="DivIVA_fam"/>
</dbReference>